<feature type="domain" description="Ribosomal RNA methyltransferase FtsJ" evidence="1">
    <location>
        <begin position="146"/>
        <end position="236"/>
    </location>
</feature>
<comment type="caution">
    <text evidence="2">The sequence shown here is derived from an EMBL/GenBank/DDBJ whole genome shotgun (WGS) entry which is preliminary data.</text>
</comment>
<dbReference type="SUPFAM" id="SSF53335">
    <property type="entry name" value="S-adenosyl-L-methionine-dependent methyltransferases"/>
    <property type="match status" value="1"/>
</dbReference>
<dbReference type="InterPro" id="IPR029063">
    <property type="entry name" value="SAM-dependent_MTases_sf"/>
</dbReference>
<dbReference type="Proteomes" id="UP001302274">
    <property type="component" value="Unassembled WGS sequence"/>
</dbReference>
<dbReference type="PANTHER" id="PTHR37524">
    <property type="entry name" value="RIBOSOMAL RNA LARGE SUBUNIT METHYLTRANSFERASE M"/>
    <property type="match status" value="1"/>
</dbReference>
<evidence type="ECO:0000259" key="1">
    <source>
        <dbReference type="Pfam" id="PF01728"/>
    </source>
</evidence>
<dbReference type="Gene3D" id="3.40.50.150">
    <property type="entry name" value="Vaccinia Virus protein VP39"/>
    <property type="match status" value="1"/>
</dbReference>
<organism evidence="2 3">
    <name type="scientific">Bacteriovorax antarcticus</name>
    <dbReference type="NCBI Taxonomy" id="3088717"/>
    <lineage>
        <taxon>Bacteria</taxon>
        <taxon>Pseudomonadati</taxon>
        <taxon>Bdellovibrionota</taxon>
        <taxon>Bacteriovoracia</taxon>
        <taxon>Bacteriovoracales</taxon>
        <taxon>Bacteriovoracaceae</taxon>
        <taxon>Bacteriovorax</taxon>
    </lineage>
</organism>
<dbReference type="GO" id="GO:0032259">
    <property type="term" value="P:methylation"/>
    <property type="evidence" value="ECO:0007669"/>
    <property type="project" value="UniProtKB-KW"/>
</dbReference>
<accession>A0ABU5VR16</accession>
<dbReference type="PANTHER" id="PTHR37524:SF2">
    <property type="entry name" value="RIBOSOMAL RNA METHYLTRANSFERASE FTSJ DOMAIN-CONTAINING PROTEIN"/>
    <property type="match status" value="1"/>
</dbReference>
<protein>
    <submittedName>
        <fullName evidence="2">SAM-dependent methyltransferase</fullName>
    </submittedName>
</protein>
<gene>
    <name evidence="2" type="ORF">SHI21_04745</name>
</gene>
<evidence type="ECO:0000313" key="2">
    <source>
        <dbReference type="EMBL" id="MEA9355492.1"/>
    </source>
</evidence>
<dbReference type="GO" id="GO:0008168">
    <property type="term" value="F:methyltransferase activity"/>
    <property type="evidence" value="ECO:0007669"/>
    <property type="project" value="UniProtKB-KW"/>
</dbReference>
<dbReference type="EMBL" id="JAYGJQ010000001">
    <property type="protein sequence ID" value="MEA9355492.1"/>
    <property type="molecule type" value="Genomic_DNA"/>
</dbReference>
<dbReference type="InterPro" id="IPR002877">
    <property type="entry name" value="RNA_MeTrfase_FtsJ_dom"/>
</dbReference>
<keyword evidence="2" id="KW-0808">Transferase</keyword>
<dbReference type="RefSeq" id="WP_323575050.1">
    <property type="nucleotide sequence ID" value="NZ_JAYGJQ010000001.1"/>
</dbReference>
<dbReference type="Pfam" id="PF01728">
    <property type="entry name" value="FtsJ"/>
    <property type="match status" value="1"/>
</dbReference>
<keyword evidence="3" id="KW-1185">Reference proteome</keyword>
<name>A0ABU5VR16_9BACT</name>
<keyword evidence="2" id="KW-0489">Methyltransferase</keyword>
<reference evidence="2 3" key="1">
    <citation type="submission" date="2023-11" db="EMBL/GenBank/DDBJ databases">
        <title>A Novel Polar Bacteriovorax (B. antarcticus) Isolated from the Biocrust in Antarctica.</title>
        <authorList>
            <person name="Mun W."/>
            <person name="Choi S.Y."/>
            <person name="Mitchell R.J."/>
        </authorList>
    </citation>
    <scope>NUCLEOTIDE SEQUENCE [LARGE SCALE GENOMIC DNA]</scope>
    <source>
        <strain evidence="2 3">PP10</strain>
    </source>
</reference>
<evidence type="ECO:0000313" key="3">
    <source>
        <dbReference type="Proteomes" id="UP001302274"/>
    </source>
</evidence>
<proteinExistence type="predicted"/>
<sequence length="306" mass="34672">MSQNQEQAAPNFYYFLCNPGSEKFLKEEIRLIYPELVFAYSTEGFVTFKETRRLGKTLRPVFCRHFGRFLKRGSLAEVSEGVGKHLFYSLQGEIFETYPYQNGDWVTEIIKVSETQYYLGEFKASILTAPSAGGFSTATLPEQSPSRAYLKVIDGMNYMGLKLPANDYALEVGSSPGGATYALLEMGLRVEGIDPGEMAPICLNHPKFIHHRESIQDFHVSSMKDHVQWLYVDMNLPPEGSLREIEKVVDAIRPSLKGAFITLKMTKFELVSRVPMYLNIMGKMGLKVVMATQLPSHKQEFLVYCE</sequence>